<keyword evidence="2" id="KW-1185">Reference proteome</keyword>
<comment type="caution">
    <text evidence="1">The sequence shown here is derived from an EMBL/GenBank/DDBJ whole genome shotgun (WGS) entry which is preliminary data.</text>
</comment>
<sequence>MSTIPAPAGSRPRSFAVDLPVGVPAGDARRRDAELRKMCGYEEALLGDETLDGVRLVTELLAACTLRLGDVERPDRAIIERLFVADRDYLLLELRRISYGDGLSAGYPCPRCGVETVVEEDLASLPVDRLALDAPVPAPRVELEDGYLDRHGNRHTTVVLRLPRGSDEAFVSLALPNGRAQAQDALMLRCIETFGSLSRADLDAFGSKVLRELTVGDRARLVGALRGGPGVRWQRQVPCLGCGQTAAHTLDVSDFFPNG</sequence>
<evidence type="ECO:0000313" key="1">
    <source>
        <dbReference type="EMBL" id="KUL25593.1"/>
    </source>
</evidence>
<organism evidence="1 2">
    <name type="scientific">Actinoplanes awajinensis subsp. mycoplanecinus</name>
    <dbReference type="NCBI Taxonomy" id="135947"/>
    <lineage>
        <taxon>Bacteria</taxon>
        <taxon>Bacillati</taxon>
        <taxon>Actinomycetota</taxon>
        <taxon>Actinomycetes</taxon>
        <taxon>Micromonosporales</taxon>
        <taxon>Micromonosporaceae</taxon>
        <taxon>Actinoplanes</taxon>
    </lineage>
</organism>
<reference evidence="1 2" key="1">
    <citation type="submission" date="2015-10" db="EMBL/GenBank/DDBJ databases">
        <authorList>
            <person name="Gilbert D.G."/>
        </authorList>
    </citation>
    <scope>NUCLEOTIDE SEQUENCE [LARGE SCALE GENOMIC DNA]</scope>
    <source>
        <strain evidence="1 2">NRRL B-16712</strain>
    </source>
</reference>
<dbReference type="RefSeq" id="WP_067703317.1">
    <property type="nucleotide sequence ID" value="NZ_LLZH01000312.1"/>
</dbReference>
<dbReference type="AlphaFoldDB" id="A0A101JEX6"/>
<dbReference type="InterPro" id="IPR024364">
    <property type="entry name" value="Baseplate_phage_T4-like"/>
</dbReference>
<dbReference type="OrthoDB" id="283948at2"/>
<protein>
    <submittedName>
        <fullName evidence="1">Uncharacterized protein</fullName>
    </submittedName>
</protein>
<name>A0A101JEX6_9ACTN</name>
<dbReference type="Proteomes" id="UP000053244">
    <property type="component" value="Unassembled WGS sequence"/>
</dbReference>
<accession>A0A101JEX6</accession>
<gene>
    <name evidence="1" type="ORF">ADL15_40320</name>
</gene>
<proteinExistence type="predicted"/>
<dbReference type="Pfam" id="PF12322">
    <property type="entry name" value="T4_baseplate"/>
    <property type="match status" value="1"/>
</dbReference>
<evidence type="ECO:0000313" key="2">
    <source>
        <dbReference type="Proteomes" id="UP000053244"/>
    </source>
</evidence>
<dbReference type="EMBL" id="LLZH01000312">
    <property type="protein sequence ID" value="KUL25593.1"/>
    <property type="molecule type" value="Genomic_DNA"/>
</dbReference>